<dbReference type="InterPro" id="IPR036779">
    <property type="entry name" value="LysM_dom_sf"/>
</dbReference>
<evidence type="ECO:0000313" key="3">
    <source>
        <dbReference type="EMBL" id="MBB4700569.1"/>
    </source>
</evidence>
<dbReference type="Proteomes" id="UP000542210">
    <property type="component" value="Unassembled WGS sequence"/>
</dbReference>
<dbReference type="RefSeq" id="WP_184878925.1">
    <property type="nucleotide sequence ID" value="NZ_BOOV01000039.1"/>
</dbReference>
<proteinExistence type="predicted"/>
<feature type="compositionally biased region" description="Basic and acidic residues" evidence="1">
    <location>
        <begin position="277"/>
        <end position="293"/>
    </location>
</feature>
<comment type="caution">
    <text evidence="3">The sequence shown here is derived from an EMBL/GenBank/DDBJ whole genome shotgun (WGS) entry which is preliminary data.</text>
</comment>
<evidence type="ECO:0000259" key="2">
    <source>
        <dbReference type="PROSITE" id="PS51782"/>
    </source>
</evidence>
<dbReference type="InterPro" id="IPR018392">
    <property type="entry name" value="LysM"/>
</dbReference>
<accession>A0A7W7G9I6</accession>
<dbReference type="Pfam" id="PF01476">
    <property type="entry name" value="LysM"/>
    <property type="match status" value="1"/>
</dbReference>
<feature type="region of interest" description="Disordered" evidence="1">
    <location>
        <begin position="120"/>
        <end position="148"/>
    </location>
</feature>
<feature type="compositionally biased region" description="Basic and acidic residues" evidence="1">
    <location>
        <begin position="362"/>
        <end position="378"/>
    </location>
</feature>
<evidence type="ECO:0000256" key="1">
    <source>
        <dbReference type="SAM" id="MobiDB-lite"/>
    </source>
</evidence>
<dbReference type="AlphaFoldDB" id="A0A7W7G9I6"/>
<feature type="domain" description="LysM" evidence="2">
    <location>
        <begin position="1185"/>
        <end position="1234"/>
    </location>
</feature>
<dbReference type="NCBIfam" id="TIGR02243">
    <property type="entry name" value="putative baseplate assembly protein"/>
    <property type="match status" value="1"/>
</dbReference>
<dbReference type="InterPro" id="IPR006949">
    <property type="entry name" value="Barrel_Baseplate_J-like"/>
</dbReference>
<reference evidence="3 4" key="1">
    <citation type="submission" date="2020-08" db="EMBL/GenBank/DDBJ databases">
        <title>Sequencing the genomes of 1000 actinobacteria strains.</title>
        <authorList>
            <person name="Klenk H.-P."/>
        </authorList>
    </citation>
    <scope>NUCLEOTIDE SEQUENCE [LARGE SCALE GENOMIC DNA]</scope>
    <source>
        <strain evidence="3 4">DSM 45784</strain>
    </source>
</reference>
<feature type="region of interest" description="Disordered" evidence="1">
    <location>
        <begin position="277"/>
        <end position="298"/>
    </location>
</feature>
<dbReference type="EMBL" id="JACHND010000001">
    <property type="protein sequence ID" value="MBB4700569.1"/>
    <property type="molecule type" value="Genomic_DNA"/>
</dbReference>
<protein>
    <submittedName>
        <fullName evidence="3">Putative phage baseplate assembly protein</fullName>
    </submittedName>
</protein>
<sequence>MATPVRDANPPGQDHVYLRVGTHAAFLSGMRARLSSPAYPALAGLTARSGDDFAVALLDASAYLADLLAFYTERFTGEGYLRTAAGERSLRLLGRLVGHVPRPGVSASTHLAYTVDEDPARGPATEVTIPRGARGQSVPGQGEEPVPFETGEDLVARQAWNDLAVRRRRPYQLSLAGLGERREVRLDGTANNVKPGDRLLFVFGAERGRQRLVVVPRVRIDAEAGVTVAGLPEAAPAGFAVLVERFRAVVRELRGDPVHDRSRIVRRYAEGVLGPLDHDLPATRDGGAARDPDGPVTTPAEFAARLDEAVQRLDETAELARPYANVYRRLSELRAALSDLRAQVARLESPDRRSPSTALSPGDHDATPRDARGRDGQGRRGPGSLYADLRLDREAGGRTPPAFAGLGALLGALRLPPSRTPDNPRDLDRDPAALYGPGSDLGARLLGLLDARLRDTLYPAWRGVDLTVPRRLRDLQAMRVTATPFGATAPLKPDHDAAGRPIGQVDWPLLGNQVLDVNVLFEGDTPQRAVLNWSDAGQTSRSEQRLETGVPAFDFGPGSVVIDVRTPGPPGERGVLFTFRPNLPARTVFVSRVADGVVHLRVGEPAQDFRLAEGETVRVPHGGLQVTIRRLAATATTPASVAVSFEASLALSARNVLALDAQYEGIAPGSWAVIQRPRKGQEGGVPGDPALNEVITRVRGVRVVSKADFGITGKVTELTLEADWLDTQDTLLSHIRDATVYVRGQSLDLAAEPITGDVAGRVIELATLYEGLAPGRGLVVTGERTDVPGASGVAGTELTMIAGVTQSVDPDLPGDHVHTIITLAAPLAYAYRRDSVHLYANVAAATHGATKDEPIGSGDAGKAGQTFTLFSGPLTWLADDTPRGAASTLEVRVDGVLWREADGLAGRGPQEKVYVTGLDDDGRTTVTFGDGVHGARLPTGSQNVRAAYRVGLGRAGNVAAGRITQLTTRPLWVSAVTNPVPATGGADRDGPEHTRRAIPLAVTALDRLVSVPDYEDFARARAGIGRASARRLSDGAREVVHVTVAGMDDAPLSPDSGVVRALRSSLAEYGSPQLPVEVAVRELVLLVVAAKVRVAPGHTWRLVEPAVRAALLDRLGFARREPARPAYLSEAVAVVHAVPGVDHVDVDVFAGVPGGITPAGLDGLAATLTVANPVVPARPARFERTRYTVVPPGAAGETLIAVAAKNGVTVAELLRLNPDIADAAPLPAGRQVLVFQGIRPAQLAVLSPESPDTLILKEIRR</sequence>
<name>A0A7W7G9I6_9ACTN</name>
<dbReference type="Gene3D" id="3.10.350.10">
    <property type="entry name" value="LysM domain"/>
    <property type="match status" value="1"/>
</dbReference>
<evidence type="ECO:0000313" key="4">
    <source>
        <dbReference type="Proteomes" id="UP000542210"/>
    </source>
</evidence>
<dbReference type="InterPro" id="IPR011749">
    <property type="entry name" value="CHP02243"/>
</dbReference>
<feature type="region of interest" description="Disordered" evidence="1">
    <location>
        <begin position="346"/>
        <end position="385"/>
    </location>
</feature>
<gene>
    <name evidence="3" type="ORF">BJ982_002113</name>
</gene>
<dbReference type="PROSITE" id="PS51782">
    <property type="entry name" value="LYSM"/>
    <property type="match status" value="1"/>
</dbReference>
<dbReference type="CDD" id="cd00118">
    <property type="entry name" value="LysM"/>
    <property type="match status" value="1"/>
</dbReference>
<keyword evidence="4" id="KW-1185">Reference proteome</keyword>
<organism evidence="3 4">
    <name type="scientific">Sphaerisporangium siamense</name>
    <dbReference type="NCBI Taxonomy" id="795645"/>
    <lineage>
        <taxon>Bacteria</taxon>
        <taxon>Bacillati</taxon>
        <taxon>Actinomycetota</taxon>
        <taxon>Actinomycetes</taxon>
        <taxon>Streptosporangiales</taxon>
        <taxon>Streptosporangiaceae</taxon>
        <taxon>Sphaerisporangium</taxon>
    </lineage>
</organism>
<dbReference type="Pfam" id="PF04865">
    <property type="entry name" value="Baseplate_J"/>
    <property type="match status" value="1"/>
</dbReference>